<dbReference type="GeneID" id="17319191"/>
<dbReference type="RefSeq" id="XP_005711477.1">
    <property type="nucleotide sequence ID" value="XM_005711420.1"/>
</dbReference>
<evidence type="ECO:0000313" key="1">
    <source>
        <dbReference type="EMBL" id="CDF41183.1"/>
    </source>
</evidence>
<proteinExistence type="predicted"/>
<dbReference type="EMBL" id="HG002320">
    <property type="protein sequence ID" value="CDF41183.1"/>
    <property type="molecule type" value="Genomic_DNA"/>
</dbReference>
<dbReference type="Proteomes" id="UP000012073">
    <property type="component" value="Unassembled WGS sequence"/>
</dbReference>
<sequence length="62" mass="7295">MVTNNKWEDEGREVGRGKPRMFVRRVSPSVSRFRLYAEVSGVNFECFLMPRCPLQCWTSVVR</sequence>
<gene>
    <name evidence="1" type="ORF">CHC_T00007725001</name>
</gene>
<dbReference type="AlphaFoldDB" id="R7QTZ6"/>
<name>R7QTZ6_CHOCR</name>
<evidence type="ECO:0000313" key="2">
    <source>
        <dbReference type="Proteomes" id="UP000012073"/>
    </source>
</evidence>
<keyword evidence="2" id="KW-1185">Reference proteome</keyword>
<dbReference type="KEGG" id="ccp:CHC_T00007725001"/>
<organism evidence="1 2">
    <name type="scientific">Chondrus crispus</name>
    <name type="common">Carrageen Irish moss</name>
    <name type="synonym">Polymorpha crispa</name>
    <dbReference type="NCBI Taxonomy" id="2769"/>
    <lineage>
        <taxon>Eukaryota</taxon>
        <taxon>Rhodophyta</taxon>
        <taxon>Florideophyceae</taxon>
        <taxon>Rhodymeniophycidae</taxon>
        <taxon>Gigartinales</taxon>
        <taxon>Gigartinaceae</taxon>
        <taxon>Chondrus</taxon>
    </lineage>
</organism>
<protein>
    <submittedName>
        <fullName evidence="1">Uncharacterized protein</fullName>
    </submittedName>
</protein>
<dbReference type="Gramene" id="CDF41183">
    <property type="protein sequence ID" value="CDF41183"/>
    <property type="gene ID" value="CHC_T00007725001"/>
</dbReference>
<accession>R7QTZ6</accession>
<reference evidence="2" key="1">
    <citation type="journal article" date="2013" name="Proc. Natl. Acad. Sci. U.S.A.">
        <title>Genome structure and metabolic features in the red seaweed Chondrus crispus shed light on evolution of the Archaeplastida.</title>
        <authorList>
            <person name="Collen J."/>
            <person name="Porcel B."/>
            <person name="Carre W."/>
            <person name="Ball S.G."/>
            <person name="Chaparro C."/>
            <person name="Tonon T."/>
            <person name="Barbeyron T."/>
            <person name="Michel G."/>
            <person name="Noel B."/>
            <person name="Valentin K."/>
            <person name="Elias M."/>
            <person name="Artiguenave F."/>
            <person name="Arun A."/>
            <person name="Aury J.M."/>
            <person name="Barbosa-Neto J.F."/>
            <person name="Bothwell J.H."/>
            <person name="Bouget F.Y."/>
            <person name="Brillet L."/>
            <person name="Cabello-Hurtado F."/>
            <person name="Capella-Gutierrez S."/>
            <person name="Charrier B."/>
            <person name="Cladiere L."/>
            <person name="Cock J.M."/>
            <person name="Coelho S.M."/>
            <person name="Colleoni C."/>
            <person name="Czjzek M."/>
            <person name="Da Silva C."/>
            <person name="Delage L."/>
            <person name="Denoeud F."/>
            <person name="Deschamps P."/>
            <person name="Dittami S.M."/>
            <person name="Gabaldon T."/>
            <person name="Gachon C.M."/>
            <person name="Groisillier A."/>
            <person name="Herve C."/>
            <person name="Jabbari K."/>
            <person name="Katinka M."/>
            <person name="Kloareg B."/>
            <person name="Kowalczyk N."/>
            <person name="Labadie K."/>
            <person name="Leblanc C."/>
            <person name="Lopez P.J."/>
            <person name="McLachlan D.H."/>
            <person name="Meslet-Cladiere L."/>
            <person name="Moustafa A."/>
            <person name="Nehr Z."/>
            <person name="Nyvall Collen P."/>
            <person name="Panaud O."/>
            <person name="Partensky F."/>
            <person name="Poulain J."/>
            <person name="Rensing S.A."/>
            <person name="Rousvoal S."/>
            <person name="Samson G."/>
            <person name="Symeonidi A."/>
            <person name="Weissenbach J."/>
            <person name="Zambounis A."/>
            <person name="Wincker P."/>
            <person name="Boyen C."/>
        </authorList>
    </citation>
    <scope>NUCLEOTIDE SEQUENCE [LARGE SCALE GENOMIC DNA]</scope>
    <source>
        <strain evidence="2">cv. Stackhouse</strain>
    </source>
</reference>